<protein>
    <submittedName>
        <fullName evidence="2">ABC transporter permease subunit</fullName>
    </submittedName>
</protein>
<feature type="transmembrane region" description="Helical" evidence="1">
    <location>
        <begin position="213"/>
        <end position="232"/>
    </location>
</feature>
<gene>
    <name evidence="2" type="ORF">ACFQ5G_13225</name>
</gene>
<name>A0ABW4A724_9ACTN</name>
<keyword evidence="1" id="KW-0472">Membrane</keyword>
<dbReference type="Proteomes" id="UP001597183">
    <property type="component" value="Unassembled WGS sequence"/>
</dbReference>
<proteinExistence type="predicted"/>
<keyword evidence="3" id="KW-1185">Reference proteome</keyword>
<dbReference type="Pfam" id="PF12679">
    <property type="entry name" value="ABC2_membrane_2"/>
    <property type="match status" value="1"/>
</dbReference>
<feature type="transmembrane region" description="Helical" evidence="1">
    <location>
        <begin position="239"/>
        <end position="262"/>
    </location>
</feature>
<accession>A0ABW4A724</accession>
<sequence length="335" mass="36217">MSLVRAETRRLFKRRFTTVILLGVVLIMAAVVAGTFLSNRKVTDSEITAAKAEATGYYQEALKTAEADKVKCLAAAGTPEASNYPADCDELWVPTPEEYDYKWYMPETFELRDEYGNMITLLAVLLASAAFLIGASFVGSEWNSGGMMNLLLWRPKRLQVLGTKLGVVLGWFTGLSLLLGAFWTGAFVLIASLRGSTERMTSGVWQSFGLTGLRGLALVVVGGALGFALASLGRHTGMALGALVGLGALQIGVAIMASMAGAKYPDAWLVPMWGFAWMYKEYLVEDYNSCNFSSDGGCKPDTFLMTWQTAGIGMAVATVLVVAAAMWAMRRRDIS</sequence>
<keyword evidence="1" id="KW-1133">Transmembrane helix</keyword>
<evidence type="ECO:0000313" key="2">
    <source>
        <dbReference type="EMBL" id="MFD1366308.1"/>
    </source>
</evidence>
<comment type="caution">
    <text evidence="2">The sequence shown here is derived from an EMBL/GenBank/DDBJ whole genome shotgun (WGS) entry which is preliminary data.</text>
</comment>
<feature type="transmembrane region" description="Helical" evidence="1">
    <location>
        <begin position="115"/>
        <end position="139"/>
    </location>
</feature>
<feature type="transmembrane region" description="Helical" evidence="1">
    <location>
        <begin position="310"/>
        <end position="329"/>
    </location>
</feature>
<dbReference type="RefSeq" id="WP_317793071.1">
    <property type="nucleotide sequence ID" value="NZ_AP028461.1"/>
</dbReference>
<organism evidence="2 3">
    <name type="scientific">Actinoplanes sichuanensis</name>
    <dbReference type="NCBI Taxonomy" id="512349"/>
    <lineage>
        <taxon>Bacteria</taxon>
        <taxon>Bacillati</taxon>
        <taxon>Actinomycetota</taxon>
        <taxon>Actinomycetes</taxon>
        <taxon>Micromonosporales</taxon>
        <taxon>Micromonosporaceae</taxon>
        <taxon>Actinoplanes</taxon>
    </lineage>
</organism>
<evidence type="ECO:0000256" key="1">
    <source>
        <dbReference type="SAM" id="Phobius"/>
    </source>
</evidence>
<feature type="transmembrane region" description="Helical" evidence="1">
    <location>
        <begin position="160"/>
        <end position="193"/>
    </location>
</feature>
<dbReference type="EMBL" id="JBHTMK010000018">
    <property type="protein sequence ID" value="MFD1366308.1"/>
    <property type="molecule type" value="Genomic_DNA"/>
</dbReference>
<reference evidence="3" key="1">
    <citation type="journal article" date="2019" name="Int. J. Syst. Evol. Microbiol.">
        <title>The Global Catalogue of Microorganisms (GCM) 10K type strain sequencing project: providing services to taxonomists for standard genome sequencing and annotation.</title>
        <authorList>
            <consortium name="The Broad Institute Genomics Platform"/>
            <consortium name="The Broad Institute Genome Sequencing Center for Infectious Disease"/>
            <person name="Wu L."/>
            <person name="Ma J."/>
        </authorList>
    </citation>
    <scope>NUCLEOTIDE SEQUENCE [LARGE SCALE GENOMIC DNA]</scope>
    <source>
        <strain evidence="3">CCM 7526</strain>
    </source>
</reference>
<feature type="transmembrane region" description="Helical" evidence="1">
    <location>
        <begin position="16"/>
        <end position="37"/>
    </location>
</feature>
<evidence type="ECO:0000313" key="3">
    <source>
        <dbReference type="Proteomes" id="UP001597183"/>
    </source>
</evidence>
<keyword evidence="1" id="KW-0812">Transmembrane</keyword>